<dbReference type="SFLD" id="SFLDG01140">
    <property type="entry name" value="C2.B:_Phosphomannomutase_and_P"/>
    <property type="match status" value="1"/>
</dbReference>
<dbReference type="Pfam" id="PF08282">
    <property type="entry name" value="Hydrolase_3"/>
    <property type="match status" value="1"/>
</dbReference>
<dbReference type="GO" id="GO:0005829">
    <property type="term" value="C:cytosol"/>
    <property type="evidence" value="ECO:0007669"/>
    <property type="project" value="TreeGrafter"/>
</dbReference>
<dbReference type="PANTHER" id="PTHR10000">
    <property type="entry name" value="PHOSPHOSERINE PHOSPHATASE"/>
    <property type="match status" value="1"/>
</dbReference>
<proteinExistence type="predicted"/>
<sequence length="292" mass="32986">MNRLYRMVFIDLDGTTLTSDKRITPRTKNVLEHLDAHGIPVIIATGRAIYSVRELFLDVRLKHPVITLNGAVIFERLSGSVLYYEKIDEKALSQLLMMAEKDARIENMLLEALGGYYVRRYDDEVQMTFTDYRKIPPRPLDVESLSGEAVTNLLLRPRDEDKAYVHAQLQEALNGEIYFAKTSWTWLEGIRAGVHKAHAMRVVARRLGIPLEEVVAFGDEWNDVEMLKEAGLGVAMENGSELAKAAADLIAPSNDEEGLARMLEEIFADVLTESGYRRPSPLTSLIPYHPLE</sequence>
<dbReference type="NCBIfam" id="TIGR01484">
    <property type="entry name" value="HAD-SF-IIB"/>
    <property type="match status" value="1"/>
</dbReference>
<dbReference type="InterPro" id="IPR036412">
    <property type="entry name" value="HAD-like_sf"/>
</dbReference>
<organism evidence="1 2">
    <name type="scientific">Candidatus Carbonibacillus altaicus</name>
    <dbReference type="NCBI Taxonomy" id="2163959"/>
    <lineage>
        <taxon>Bacteria</taxon>
        <taxon>Bacillati</taxon>
        <taxon>Bacillota</taxon>
        <taxon>Bacilli</taxon>
        <taxon>Bacillales</taxon>
        <taxon>Candidatus Carbonibacillus</taxon>
    </lineage>
</organism>
<keyword evidence="1" id="KW-0378">Hydrolase</keyword>
<dbReference type="AlphaFoldDB" id="A0A2R6Y5I8"/>
<dbReference type="PANTHER" id="PTHR10000:SF8">
    <property type="entry name" value="HAD SUPERFAMILY HYDROLASE-LIKE, TYPE 3"/>
    <property type="match status" value="1"/>
</dbReference>
<protein>
    <submittedName>
        <fullName evidence="1">Hydrolase (HAD superfamily)</fullName>
    </submittedName>
</protein>
<evidence type="ECO:0000313" key="2">
    <source>
        <dbReference type="Proteomes" id="UP000244338"/>
    </source>
</evidence>
<reference evidence="2" key="1">
    <citation type="journal article" date="2018" name="Sci. Rep.">
        <title>Lignite coal burning seam in the remote Altai Mountains harbors a hydrogen-driven thermophilic microbial community.</title>
        <authorList>
            <person name="Kadnikov V.V."/>
            <person name="Mardanov A.V."/>
            <person name="Ivasenko D.A."/>
            <person name="Antsiferov D.V."/>
            <person name="Beletsky A.V."/>
            <person name="Karnachuk O.V."/>
            <person name="Ravin N.V."/>
        </authorList>
    </citation>
    <scope>NUCLEOTIDE SEQUENCE [LARGE SCALE GENOMIC DNA]</scope>
</reference>
<evidence type="ECO:0000313" key="1">
    <source>
        <dbReference type="EMBL" id="PTQ57940.1"/>
    </source>
</evidence>
<dbReference type="Proteomes" id="UP000244338">
    <property type="component" value="Unassembled WGS sequence"/>
</dbReference>
<dbReference type="SFLD" id="SFLDS00003">
    <property type="entry name" value="Haloacid_Dehalogenase"/>
    <property type="match status" value="1"/>
</dbReference>
<dbReference type="EMBL" id="PEBX01000001">
    <property type="protein sequence ID" value="PTQ57940.1"/>
    <property type="molecule type" value="Genomic_DNA"/>
</dbReference>
<accession>A0A2R6Y5I8</accession>
<dbReference type="SUPFAM" id="SSF56784">
    <property type="entry name" value="HAD-like"/>
    <property type="match status" value="1"/>
</dbReference>
<dbReference type="CDD" id="cd07516">
    <property type="entry name" value="HAD_Pase"/>
    <property type="match status" value="1"/>
</dbReference>
<gene>
    <name evidence="1" type="ORF">BSOLF_0451</name>
</gene>
<dbReference type="GO" id="GO:0000287">
    <property type="term" value="F:magnesium ion binding"/>
    <property type="evidence" value="ECO:0007669"/>
    <property type="project" value="TreeGrafter"/>
</dbReference>
<comment type="caution">
    <text evidence="1">The sequence shown here is derived from an EMBL/GenBank/DDBJ whole genome shotgun (WGS) entry which is preliminary data.</text>
</comment>
<dbReference type="InterPro" id="IPR000150">
    <property type="entry name" value="Cof"/>
</dbReference>
<dbReference type="InterPro" id="IPR023214">
    <property type="entry name" value="HAD_sf"/>
</dbReference>
<dbReference type="GO" id="GO:0016791">
    <property type="term" value="F:phosphatase activity"/>
    <property type="evidence" value="ECO:0007669"/>
    <property type="project" value="TreeGrafter"/>
</dbReference>
<dbReference type="InterPro" id="IPR006379">
    <property type="entry name" value="HAD-SF_hydro_IIB"/>
</dbReference>
<dbReference type="NCBIfam" id="TIGR00099">
    <property type="entry name" value="Cof-subfamily"/>
    <property type="match status" value="1"/>
</dbReference>
<dbReference type="Gene3D" id="3.40.50.1000">
    <property type="entry name" value="HAD superfamily/HAD-like"/>
    <property type="match status" value="1"/>
</dbReference>
<dbReference type="Gene3D" id="3.30.1240.10">
    <property type="match status" value="1"/>
</dbReference>
<name>A0A2R6Y5I8_9BACL</name>